<protein>
    <submittedName>
        <fullName evidence="10">ABC-type nitrate/sulfonate/bicarbonate transport system, permease component</fullName>
    </submittedName>
</protein>
<feature type="transmembrane region" description="Helical" evidence="7">
    <location>
        <begin position="44"/>
        <end position="66"/>
    </location>
</feature>
<feature type="transmembrane region" description="Helical" evidence="7">
    <location>
        <begin position="134"/>
        <end position="159"/>
    </location>
</feature>
<dbReference type="CDD" id="cd06261">
    <property type="entry name" value="TM_PBP2"/>
    <property type="match status" value="1"/>
</dbReference>
<keyword evidence="2 7" id="KW-0813">Transport</keyword>
<evidence type="ECO:0000256" key="3">
    <source>
        <dbReference type="ARBA" id="ARBA00022475"/>
    </source>
</evidence>
<evidence type="ECO:0000259" key="9">
    <source>
        <dbReference type="PROSITE" id="PS50928"/>
    </source>
</evidence>
<dbReference type="InterPro" id="IPR035906">
    <property type="entry name" value="MetI-like_sf"/>
</dbReference>
<proteinExistence type="inferred from homology"/>
<dbReference type="AlphaFoldDB" id="A0A1I0Z2J0"/>
<feature type="transmembrane region" description="Helical" evidence="7">
    <location>
        <begin position="107"/>
        <end position="127"/>
    </location>
</feature>
<feature type="transmembrane region" description="Helical" evidence="7">
    <location>
        <begin position="263"/>
        <end position="283"/>
    </location>
</feature>
<keyword evidence="4 7" id="KW-0812">Transmembrane</keyword>
<dbReference type="STRING" id="988821.SAMN05421867_109143"/>
<evidence type="ECO:0000256" key="1">
    <source>
        <dbReference type="ARBA" id="ARBA00004651"/>
    </source>
</evidence>
<dbReference type="Pfam" id="PF00528">
    <property type="entry name" value="BPD_transp_1"/>
    <property type="match status" value="1"/>
</dbReference>
<evidence type="ECO:0000256" key="6">
    <source>
        <dbReference type="ARBA" id="ARBA00023136"/>
    </source>
</evidence>
<feature type="region of interest" description="Disordered" evidence="8">
    <location>
        <begin position="1"/>
        <end position="33"/>
    </location>
</feature>
<dbReference type="PROSITE" id="PS50928">
    <property type="entry name" value="ABC_TM1"/>
    <property type="match status" value="1"/>
</dbReference>
<dbReference type="PANTHER" id="PTHR30151:SF20">
    <property type="entry name" value="ABC TRANSPORTER PERMEASE PROTEIN HI_0355-RELATED"/>
    <property type="match status" value="1"/>
</dbReference>
<comment type="subcellular location">
    <subcellularLocation>
        <location evidence="1 7">Cell membrane</location>
        <topology evidence="1 7">Multi-pass membrane protein</topology>
    </subcellularLocation>
</comment>
<dbReference type="GO" id="GO:0055085">
    <property type="term" value="P:transmembrane transport"/>
    <property type="evidence" value="ECO:0007669"/>
    <property type="project" value="InterPro"/>
</dbReference>
<gene>
    <name evidence="10" type="ORF">SAMN05421867_109143</name>
</gene>
<keyword evidence="6 7" id="KW-0472">Membrane</keyword>
<dbReference type="GO" id="GO:0005886">
    <property type="term" value="C:plasma membrane"/>
    <property type="evidence" value="ECO:0007669"/>
    <property type="project" value="UniProtKB-SubCell"/>
</dbReference>
<dbReference type="InterPro" id="IPR000515">
    <property type="entry name" value="MetI-like"/>
</dbReference>
<evidence type="ECO:0000256" key="5">
    <source>
        <dbReference type="ARBA" id="ARBA00022989"/>
    </source>
</evidence>
<keyword evidence="3" id="KW-1003">Cell membrane</keyword>
<dbReference type="Gene3D" id="1.10.3720.10">
    <property type="entry name" value="MetI-like"/>
    <property type="match status" value="1"/>
</dbReference>
<keyword evidence="11" id="KW-1185">Reference proteome</keyword>
<organism evidence="10 11">
    <name type="scientific">Cellulomonas marina</name>
    <dbReference type="NCBI Taxonomy" id="988821"/>
    <lineage>
        <taxon>Bacteria</taxon>
        <taxon>Bacillati</taxon>
        <taxon>Actinomycetota</taxon>
        <taxon>Actinomycetes</taxon>
        <taxon>Micrococcales</taxon>
        <taxon>Cellulomonadaceae</taxon>
        <taxon>Cellulomonas</taxon>
    </lineage>
</organism>
<dbReference type="SUPFAM" id="SSF161098">
    <property type="entry name" value="MetI-like"/>
    <property type="match status" value="1"/>
</dbReference>
<feature type="transmembrane region" description="Helical" evidence="7">
    <location>
        <begin position="231"/>
        <end position="251"/>
    </location>
</feature>
<dbReference type="Proteomes" id="UP000199012">
    <property type="component" value="Unassembled WGS sequence"/>
</dbReference>
<evidence type="ECO:0000256" key="4">
    <source>
        <dbReference type="ARBA" id="ARBA00022692"/>
    </source>
</evidence>
<feature type="compositionally biased region" description="Low complexity" evidence="8">
    <location>
        <begin position="1"/>
        <end position="28"/>
    </location>
</feature>
<evidence type="ECO:0000256" key="8">
    <source>
        <dbReference type="SAM" id="MobiDB-lite"/>
    </source>
</evidence>
<comment type="similarity">
    <text evidence="7">Belongs to the binding-protein-dependent transport system permease family.</text>
</comment>
<dbReference type="EMBL" id="FOKA01000009">
    <property type="protein sequence ID" value="SFB19835.1"/>
    <property type="molecule type" value="Genomic_DNA"/>
</dbReference>
<feature type="transmembrane region" description="Helical" evidence="7">
    <location>
        <begin position="165"/>
        <end position="185"/>
    </location>
</feature>
<keyword evidence="5 7" id="KW-1133">Transmembrane helix</keyword>
<feature type="domain" description="ABC transmembrane type-1" evidence="9">
    <location>
        <begin position="96"/>
        <end position="280"/>
    </location>
</feature>
<dbReference type="PANTHER" id="PTHR30151">
    <property type="entry name" value="ALKANE SULFONATE ABC TRANSPORTER-RELATED, MEMBRANE SUBUNIT"/>
    <property type="match status" value="1"/>
</dbReference>
<evidence type="ECO:0000256" key="7">
    <source>
        <dbReference type="RuleBase" id="RU363032"/>
    </source>
</evidence>
<accession>A0A1I0Z2J0</accession>
<evidence type="ECO:0000256" key="2">
    <source>
        <dbReference type="ARBA" id="ARBA00022448"/>
    </source>
</evidence>
<feature type="transmembrane region" description="Helical" evidence="7">
    <location>
        <begin position="206"/>
        <end position="225"/>
    </location>
</feature>
<name>A0A1I0Z2J0_9CELL</name>
<evidence type="ECO:0000313" key="10">
    <source>
        <dbReference type="EMBL" id="SFB19835.1"/>
    </source>
</evidence>
<evidence type="ECO:0000313" key="11">
    <source>
        <dbReference type="Proteomes" id="UP000199012"/>
    </source>
</evidence>
<sequence length="298" mass="30238">MTASPSSPLHASTAAPPAPSTTTSTAEPAPRRLAHPALRRTSRVVVDALVTAAVVLLAWTGLLAAFDVSPYVGKGPAQVWEYLATDADAVANRTEVLDLLGRTLLDASIGFVVGMGAALLLAAAMVLSRGAEGAILPVAMLFRSVPLIAMAPVIILLVGRGVASVAVMGGIVVLFPALVTIVLGLRSSPAGVQDVVTVLGGGPRTVLRLVQLPAALPSVFAAVRISVPGAITGALIAEWLATGGGIGYGVVSAVGRAQNTKVWALVVVVTLASLVLYTLAQLVEQWVLSRFGPAAGRS</sequence>
<reference evidence="10 11" key="1">
    <citation type="submission" date="2016-10" db="EMBL/GenBank/DDBJ databases">
        <authorList>
            <person name="de Groot N.N."/>
        </authorList>
    </citation>
    <scope>NUCLEOTIDE SEQUENCE [LARGE SCALE GENOMIC DNA]</scope>
    <source>
        <strain evidence="10 11">CGMCC 4.6945</strain>
    </source>
</reference>
<dbReference type="RefSeq" id="WP_239078677.1">
    <property type="nucleotide sequence ID" value="NZ_BONM01000004.1"/>
</dbReference>